<dbReference type="AlphaFoldDB" id="A0A3M7R1M5"/>
<dbReference type="Proteomes" id="UP000276133">
    <property type="component" value="Unassembled WGS sequence"/>
</dbReference>
<evidence type="ECO:0000313" key="2">
    <source>
        <dbReference type="Proteomes" id="UP000276133"/>
    </source>
</evidence>
<protein>
    <submittedName>
        <fullName evidence="1">Uncharacterized protein</fullName>
    </submittedName>
</protein>
<organism evidence="1 2">
    <name type="scientific">Brachionus plicatilis</name>
    <name type="common">Marine rotifer</name>
    <name type="synonym">Brachionus muelleri</name>
    <dbReference type="NCBI Taxonomy" id="10195"/>
    <lineage>
        <taxon>Eukaryota</taxon>
        <taxon>Metazoa</taxon>
        <taxon>Spiralia</taxon>
        <taxon>Gnathifera</taxon>
        <taxon>Rotifera</taxon>
        <taxon>Eurotatoria</taxon>
        <taxon>Monogononta</taxon>
        <taxon>Pseudotrocha</taxon>
        <taxon>Ploima</taxon>
        <taxon>Brachionidae</taxon>
        <taxon>Brachionus</taxon>
    </lineage>
</organism>
<accession>A0A3M7R1M5</accession>
<dbReference type="EMBL" id="REGN01004525">
    <property type="protein sequence ID" value="RNA17125.1"/>
    <property type="molecule type" value="Genomic_DNA"/>
</dbReference>
<keyword evidence="2" id="KW-1185">Reference proteome</keyword>
<comment type="caution">
    <text evidence="1">The sequence shown here is derived from an EMBL/GenBank/DDBJ whole genome shotgun (WGS) entry which is preliminary data.</text>
</comment>
<proteinExistence type="predicted"/>
<gene>
    <name evidence="1" type="ORF">BpHYR1_034551</name>
</gene>
<reference evidence="1 2" key="1">
    <citation type="journal article" date="2018" name="Sci. Rep.">
        <title>Genomic signatures of local adaptation to the degree of environmental predictability in rotifers.</title>
        <authorList>
            <person name="Franch-Gras L."/>
            <person name="Hahn C."/>
            <person name="Garcia-Roger E.M."/>
            <person name="Carmona M.J."/>
            <person name="Serra M."/>
            <person name="Gomez A."/>
        </authorList>
    </citation>
    <scope>NUCLEOTIDE SEQUENCE [LARGE SCALE GENOMIC DNA]</scope>
    <source>
        <strain evidence="1">HYR1</strain>
    </source>
</reference>
<sequence>MFKFVRGYNKSGLKTIFEKNSKHIFSAGIKPEFSFFNPGVVSASLRIITKKCKYNHLGTKKLFFFMTHYKFYNI</sequence>
<evidence type="ECO:0000313" key="1">
    <source>
        <dbReference type="EMBL" id="RNA17125.1"/>
    </source>
</evidence>
<name>A0A3M7R1M5_BRAPC</name>